<evidence type="ECO:0000313" key="2">
    <source>
        <dbReference type="Proteomes" id="UP000291097"/>
    </source>
</evidence>
<reference evidence="1 2" key="1">
    <citation type="submission" date="2019-02" db="EMBL/GenBank/DDBJ databases">
        <title>Genomic Encyclopedia of Archaeal and Bacterial Type Strains, Phase II (KMG-II): from individual species to whole genera.</title>
        <authorList>
            <person name="Goeker M."/>
        </authorList>
    </citation>
    <scope>NUCLEOTIDE SEQUENCE [LARGE SCALE GENOMIC DNA]</scope>
    <source>
        <strain evidence="1 2">DSM 18328</strain>
    </source>
</reference>
<sequence length="67" mass="7085">MTRTHTCVCGGDLTLVTATDESGIVVDHLRCTRCGGGGHRCVDRASDAVLVETGPVFESRRVGVPTR</sequence>
<proteinExistence type="predicted"/>
<accession>A0A482YB83</accession>
<name>A0A482YB83_9EURY</name>
<gene>
    <name evidence="1" type="ORF">BDK88_2840</name>
</gene>
<dbReference type="EMBL" id="SHMP01000005">
    <property type="protein sequence ID" value="RZV08766.1"/>
    <property type="molecule type" value="Genomic_DNA"/>
</dbReference>
<dbReference type="Proteomes" id="UP000291097">
    <property type="component" value="Unassembled WGS sequence"/>
</dbReference>
<comment type="caution">
    <text evidence="1">The sequence shown here is derived from an EMBL/GenBank/DDBJ whole genome shotgun (WGS) entry which is preliminary data.</text>
</comment>
<protein>
    <submittedName>
        <fullName evidence="1">Uncharacterized protein</fullName>
    </submittedName>
</protein>
<organism evidence="1 2">
    <name type="scientific">Natrinema hispanicum</name>
    <dbReference type="NCBI Taxonomy" id="392421"/>
    <lineage>
        <taxon>Archaea</taxon>
        <taxon>Methanobacteriati</taxon>
        <taxon>Methanobacteriota</taxon>
        <taxon>Stenosarchaea group</taxon>
        <taxon>Halobacteria</taxon>
        <taxon>Halobacteriales</taxon>
        <taxon>Natrialbaceae</taxon>
        <taxon>Natrinema</taxon>
    </lineage>
</organism>
<dbReference type="RefSeq" id="WP_130500915.1">
    <property type="nucleotide sequence ID" value="NZ_SHMP01000005.1"/>
</dbReference>
<evidence type="ECO:0000313" key="1">
    <source>
        <dbReference type="EMBL" id="RZV08766.1"/>
    </source>
</evidence>
<dbReference type="AlphaFoldDB" id="A0A482YB83"/>